<protein>
    <submittedName>
        <fullName evidence="7">MFS transporter</fullName>
    </submittedName>
</protein>
<name>A0A7X5AT83_9GAMM</name>
<keyword evidence="6" id="KW-0472">Membrane</keyword>
<dbReference type="RefSeq" id="WP_161446466.1">
    <property type="nucleotide sequence ID" value="NZ_WXWV01000123.1"/>
</dbReference>
<dbReference type="InterPro" id="IPR036259">
    <property type="entry name" value="MFS_trans_sf"/>
</dbReference>
<evidence type="ECO:0000256" key="4">
    <source>
        <dbReference type="ARBA" id="ARBA00022692"/>
    </source>
</evidence>
<keyword evidence="5" id="KW-1133">Transmembrane helix</keyword>
<dbReference type="Proteomes" id="UP000465712">
    <property type="component" value="Unassembled WGS sequence"/>
</dbReference>
<evidence type="ECO:0000256" key="3">
    <source>
        <dbReference type="ARBA" id="ARBA00022475"/>
    </source>
</evidence>
<gene>
    <name evidence="7" type="ORF">CAG72_17660</name>
</gene>
<dbReference type="PANTHER" id="PTHR23513:SF11">
    <property type="entry name" value="STAPHYLOFERRIN A TRANSPORTER"/>
    <property type="match status" value="1"/>
</dbReference>
<dbReference type="EMBL" id="WXWW01000255">
    <property type="protein sequence ID" value="NAW67024.1"/>
    <property type="molecule type" value="Genomic_DNA"/>
</dbReference>
<keyword evidence="4" id="KW-0812">Transmembrane</keyword>
<reference evidence="7 8" key="1">
    <citation type="submission" date="2017-05" db="EMBL/GenBank/DDBJ databases">
        <title>High clonality and local adaptation shapes Vibrionaceae linages within an endangered oasis.</title>
        <authorList>
            <person name="Vazquez-Rosas-Landa M."/>
        </authorList>
    </citation>
    <scope>NUCLEOTIDE SEQUENCE [LARGE SCALE GENOMIC DNA]</scope>
    <source>
        <strain evidence="7 8">P46_P4S1P180</strain>
    </source>
</reference>
<dbReference type="SUPFAM" id="SSF103473">
    <property type="entry name" value="MFS general substrate transporter"/>
    <property type="match status" value="1"/>
</dbReference>
<evidence type="ECO:0000256" key="5">
    <source>
        <dbReference type="ARBA" id="ARBA00022989"/>
    </source>
</evidence>
<dbReference type="PANTHER" id="PTHR23513">
    <property type="entry name" value="INTEGRAL MEMBRANE EFFLUX PROTEIN-RELATED"/>
    <property type="match status" value="1"/>
</dbReference>
<evidence type="ECO:0000256" key="1">
    <source>
        <dbReference type="ARBA" id="ARBA00004651"/>
    </source>
</evidence>
<evidence type="ECO:0000313" key="8">
    <source>
        <dbReference type="Proteomes" id="UP000465712"/>
    </source>
</evidence>
<dbReference type="CDD" id="cd06173">
    <property type="entry name" value="MFS_MefA_like"/>
    <property type="match status" value="1"/>
</dbReference>
<accession>A0A7X5AT83</accession>
<comment type="caution">
    <text evidence="7">The sequence shown here is derived from an EMBL/GenBank/DDBJ whole genome shotgun (WGS) entry which is preliminary data.</text>
</comment>
<organism evidence="7 8">
    <name type="scientific">Photobacterium halotolerans</name>
    <dbReference type="NCBI Taxonomy" id="265726"/>
    <lineage>
        <taxon>Bacteria</taxon>
        <taxon>Pseudomonadati</taxon>
        <taxon>Pseudomonadota</taxon>
        <taxon>Gammaproteobacteria</taxon>
        <taxon>Vibrionales</taxon>
        <taxon>Vibrionaceae</taxon>
        <taxon>Photobacterium</taxon>
    </lineage>
</organism>
<evidence type="ECO:0000313" key="7">
    <source>
        <dbReference type="EMBL" id="NAW67024.1"/>
    </source>
</evidence>
<keyword evidence="3" id="KW-1003">Cell membrane</keyword>
<dbReference type="Pfam" id="PF05977">
    <property type="entry name" value="MFS_3"/>
    <property type="match status" value="1"/>
</dbReference>
<dbReference type="AlphaFoldDB" id="A0A7X5AT83"/>
<sequence>MHAELIAVARNPKYRHFWLANIVSNGAIWIQNTTSSIALTHLSTSPAVNSLVQVAATLPFLLFGILAGQIGDRFSKPLVLTVAQLSLGLVALTLAAATWQGLLSPALLVGVTAAFSVATVFRMPVAQAGIALTVPGDQVKHAAVLNNLGFNIARAVGPAVAGTLLLVLAYHQVYLVTATMLLAVSGYFFRGFYNERTTSTDQPAFVSIRNAWQQISASGLFRRCTFDACVLFFAGSVIWSMMPFIAKYHLNQSTAGQGTLMGATGLGALLTVIVLPAVLKLRHNHQGYWLCYSLMISSIATIWLSSNLTVIFAALMVFGLSWSMAVTLLNGEIQSSFPRQILSRVIAIYLIVMYLAQATGSFWAGLISQFFETDSALLFSVTVLVLGLGLRSLLFTSTDACEE</sequence>
<dbReference type="Gene3D" id="1.20.1250.20">
    <property type="entry name" value="MFS general substrate transporter like domains"/>
    <property type="match status" value="1"/>
</dbReference>
<evidence type="ECO:0000256" key="6">
    <source>
        <dbReference type="ARBA" id="ARBA00023136"/>
    </source>
</evidence>
<proteinExistence type="predicted"/>
<keyword evidence="2" id="KW-0813">Transport</keyword>
<dbReference type="InterPro" id="IPR010290">
    <property type="entry name" value="TM_effector"/>
</dbReference>
<evidence type="ECO:0000256" key="2">
    <source>
        <dbReference type="ARBA" id="ARBA00022448"/>
    </source>
</evidence>
<comment type="subcellular location">
    <subcellularLocation>
        <location evidence="1">Cell membrane</location>
        <topology evidence="1">Multi-pass membrane protein</topology>
    </subcellularLocation>
</comment>
<dbReference type="GO" id="GO:0005886">
    <property type="term" value="C:plasma membrane"/>
    <property type="evidence" value="ECO:0007669"/>
    <property type="project" value="UniProtKB-SubCell"/>
</dbReference>